<reference evidence="3" key="1">
    <citation type="journal article" date="2013" name="G3 (Bethesda)">
        <title>Comparative genomics of a plant-pathogenic fungus, Pyrenophora tritici-repentis, reveals transduplication and the impact of repeat elements on pathogenicity and population divergence.</title>
        <authorList>
            <person name="Manning V.A."/>
            <person name="Pandelova I."/>
            <person name="Dhillon B."/>
            <person name="Wilhelm L.J."/>
            <person name="Goodwin S.B."/>
            <person name="Berlin A.M."/>
            <person name="Figueroa M."/>
            <person name="Freitag M."/>
            <person name="Hane J.K."/>
            <person name="Henrissat B."/>
            <person name="Holman W.H."/>
            <person name="Kodira C.D."/>
            <person name="Martin J."/>
            <person name="Oliver R.P."/>
            <person name="Robbertse B."/>
            <person name="Schackwitz W."/>
            <person name="Schwartz D.C."/>
            <person name="Spatafora J.W."/>
            <person name="Turgeon B.G."/>
            <person name="Yandava C."/>
            <person name="Young S."/>
            <person name="Zhou S."/>
            <person name="Zeng Q."/>
            <person name="Grigoriev I.V."/>
            <person name="Ma L.-J."/>
            <person name="Ciuffetti L.M."/>
        </authorList>
    </citation>
    <scope>NUCLEOTIDE SEQUENCE [LARGE SCALE GENOMIC DNA]</scope>
    <source>
        <strain evidence="3">Pt-1C-BFP</strain>
    </source>
</reference>
<proteinExistence type="predicted"/>
<name>B2WMK7_PYRTR</name>
<dbReference type="Proteomes" id="UP000001471">
    <property type="component" value="Unassembled WGS sequence"/>
</dbReference>
<dbReference type="STRING" id="426418.B2WMK7"/>
<sequence length="105" mass="12558">MEDNLDIPEESMRHIEALLARHPPHLIQRMFSQAIDSRMFFFLFLLLLLLLLLHLLPLTDCRPQFYSLVSHVHQHRQLYHHFFFGIIMAISPITCINLFLVHQQQ</sequence>
<dbReference type="HOGENOM" id="CLU_2237970_0_0_1"/>
<evidence type="ECO:0000256" key="1">
    <source>
        <dbReference type="SAM" id="Phobius"/>
    </source>
</evidence>
<feature type="transmembrane region" description="Helical" evidence="1">
    <location>
        <begin position="78"/>
        <end position="101"/>
    </location>
</feature>
<dbReference type="EMBL" id="DS231630">
    <property type="protein sequence ID" value="EDU44267.1"/>
    <property type="molecule type" value="Genomic_DNA"/>
</dbReference>
<gene>
    <name evidence="2" type="ORF">PTRG_11217</name>
</gene>
<keyword evidence="1" id="KW-1133">Transmembrane helix</keyword>
<feature type="transmembrane region" description="Helical" evidence="1">
    <location>
        <begin position="39"/>
        <end position="58"/>
    </location>
</feature>
<organism evidence="2 3">
    <name type="scientific">Pyrenophora tritici-repentis (strain Pt-1C-BFP)</name>
    <name type="common">Wheat tan spot fungus</name>
    <name type="synonym">Drechslera tritici-repentis</name>
    <dbReference type="NCBI Taxonomy" id="426418"/>
    <lineage>
        <taxon>Eukaryota</taxon>
        <taxon>Fungi</taxon>
        <taxon>Dikarya</taxon>
        <taxon>Ascomycota</taxon>
        <taxon>Pezizomycotina</taxon>
        <taxon>Dothideomycetes</taxon>
        <taxon>Pleosporomycetidae</taxon>
        <taxon>Pleosporales</taxon>
        <taxon>Pleosporineae</taxon>
        <taxon>Pleosporaceae</taxon>
        <taxon>Pyrenophora</taxon>
    </lineage>
</organism>
<evidence type="ECO:0000313" key="3">
    <source>
        <dbReference type="Proteomes" id="UP000001471"/>
    </source>
</evidence>
<accession>B2WMK7</accession>
<keyword evidence="1" id="KW-0472">Membrane</keyword>
<dbReference type="InParanoid" id="B2WMK7"/>
<protein>
    <submittedName>
        <fullName evidence="2">Uncharacterized protein</fullName>
    </submittedName>
</protein>
<dbReference type="AlphaFoldDB" id="B2WMK7"/>
<keyword evidence="1" id="KW-0812">Transmembrane</keyword>
<evidence type="ECO:0000313" key="2">
    <source>
        <dbReference type="EMBL" id="EDU44267.1"/>
    </source>
</evidence>